<evidence type="ECO:0000256" key="1">
    <source>
        <dbReference type="SAM" id="SignalP"/>
    </source>
</evidence>
<dbReference type="PROSITE" id="PS00018">
    <property type="entry name" value="EF_HAND_1"/>
    <property type="match status" value="1"/>
</dbReference>
<comment type="caution">
    <text evidence="3">The sequence shown here is derived from an EMBL/GenBank/DDBJ whole genome shotgun (WGS) entry which is preliminary data.</text>
</comment>
<organism evidence="3 4">
    <name type="scientific">Winogradskyella flava</name>
    <dbReference type="NCBI Taxonomy" id="1884876"/>
    <lineage>
        <taxon>Bacteria</taxon>
        <taxon>Pseudomonadati</taxon>
        <taxon>Bacteroidota</taxon>
        <taxon>Flavobacteriia</taxon>
        <taxon>Flavobacteriales</taxon>
        <taxon>Flavobacteriaceae</taxon>
        <taxon>Winogradskyella</taxon>
    </lineage>
</organism>
<dbReference type="Proteomes" id="UP000533900">
    <property type="component" value="Unassembled WGS sequence"/>
</dbReference>
<keyword evidence="4" id="KW-1185">Reference proteome</keyword>
<evidence type="ECO:0000313" key="4">
    <source>
        <dbReference type="Proteomes" id="UP000533900"/>
    </source>
</evidence>
<reference evidence="3" key="1">
    <citation type="submission" date="2020-08" db="EMBL/GenBank/DDBJ databases">
        <title>Winogradskyella ouciana sp. nov., isolated from the hadal seawater of the Mariana Trench.</title>
        <authorList>
            <person name="He X."/>
        </authorList>
    </citation>
    <scope>NUCLEOTIDE SEQUENCE [LARGE SCALE GENOMIC DNA]</scope>
    <source>
        <strain evidence="3">KCTC 52348</strain>
    </source>
</reference>
<dbReference type="InterPro" id="IPR011992">
    <property type="entry name" value="EF-hand-dom_pair"/>
</dbReference>
<dbReference type="RefSeq" id="WP_185789562.1">
    <property type="nucleotide sequence ID" value="NZ_CANMIT010000006.1"/>
</dbReference>
<dbReference type="Pfam" id="PF13202">
    <property type="entry name" value="EF-hand_5"/>
    <property type="match status" value="1"/>
</dbReference>
<sequence>MSIKYFKTGLIAGVFSLVFMLGANAQENKGEKGRKERPTFAQLLEDMDANEDGKLSKDEIKGRLKNRFDKIDLNEDGFITEEEFKKAPRPKGRKRDN</sequence>
<accession>A0A842IRN6</accession>
<dbReference type="GO" id="GO:0005509">
    <property type="term" value="F:calcium ion binding"/>
    <property type="evidence" value="ECO:0007669"/>
    <property type="project" value="InterPro"/>
</dbReference>
<dbReference type="AlphaFoldDB" id="A0A842IRN6"/>
<feature type="domain" description="EF-hand" evidence="2">
    <location>
        <begin position="59"/>
        <end position="94"/>
    </location>
</feature>
<dbReference type="InterPro" id="IPR018247">
    <property type="entry name" value="EF_Hand_1_Ca_BS"/>
</dbReference>
<feature type="chain" id="PRO_5032322980" evidence="1">
    <location>
        <begin position="26"/>
        <end position="97"/>
    </location>
</feature>
<keyword evidence="1" id="KW-0732">Signal</keyword>
<evidence type="ECO:0000313" key="3">
    <source>
        <dbReference type="EMBL" id="MBC2845852.1"/>
    </source>
</evidence>
<name>A0A842IRN6_9FLAO</name>
<evidence type="ECO:0000259" key="2">
    <source>
        <dbReference type="PROSITE" id="PS50222"/>
    </source>
</evidence>
<dbReference type="EMBL" id="JACLCP010000003">
    <property type="protein sequence ID" value="MBC2845852.1"/>
    <property type="molecule type" value="Genomic_DNA"/>
</dbReference>
<feature type="signal peptide" evidence="1">
    <location>
        <begin position="1"/>
        <end position="25"/>
    </location>
</feature>
<dbReference type="Pfam" id="PF13405">
    <property type="entry name" value="EF-hand_6"/>
    <property type="match status" value="1"/>
</dbReference>
<gene>
    <name evidence="3" type="ORF">H7F21_12165</name>
</gene>
<dbReference type="PROSITE" id="PS50222">
    <property type="entry name" value="EF_HAND_2"/>
    <property type="match status" value="1"/>
</dbReference>
<proteinExistence type="predicted"/>
<dbReference type="InterPro" id="IPR002048">
    <property type="entry name" value="EF_hand_dom"/>
</dbReference>
<dbReference type="Gene3D" id="1.10.238.10">
    <property type="entry name" value="EF-hand"/>
    <property type="match status" value="1"/>
</dbReference>
<protein>
    <submittedName>
        <fullName evidence="3">EF-hand domain-containing protein</fullName>
    </submittedName>
</protein>
<dbReference type="SUPFAM" id="SSF47473">
    <property type="entry name" value="EF-hand"/>
    <property type="match status" value="1"/>
</dbReference>